<feature type="repeat" description="WD" evidence="1">
    <location>
        <begin position="116"/>
        <end position="157"/>
    </location>
</feature>
<protein>
    <submittedName>
        <fullName evidence="2">WD-40 repeat-containing serine/threonine protein kinase</fullName>
    </submittedName>
</protein>
<keyword evidence="2" id="KW-0418">Kinase</keyword>
<sequence>MGLEKMKMQLFITTKQGMKAELSIDKLRIFVTVRFRTVDILITNKIVIIVCINIENANSIERIVARNIVVVITTSQEADLIVKHWVRSSTIKRGWIYEFNKIIAKYAKGFKLSRILKKDSYNIDKLVFSADGRKFYLLTEDGTFEIWDIALGKKIRTFNISNEMQDFIVFSPDGSTFVSNTNNGMQSWNIESGKKVMQFEGIVTFATEI</sequence>
<evidence type="ECO:0000313" key="3">
    <source>
        <dbReference type="Proteomes" id="UP000023152"/>
    </source>
</evidence>
<gene>
    <name evidence="2" type="ORF">RFI_02177</name>
</gene>
<proteinExistence type="predicted"/>
<dbReference type="InterPro" id="IPR015943">
    <property type="entry name" value="WD40/YVTN_repeat-like_dom_sf"/>
</dbReference>
<keyword evidence="1" id="KW-0853">WD repeat</keyword>
<accession>X6P9S0</accession>
<dbReference type="Proteomes" id="UP000023152">
    <property type="component" value="Unassembled WGS sequence"/>
</dbReference>
<organism evidence="2 3">
    <name type="scientific">Reticulomyxa filosa</name>
    <dbReference type="NCBI Taxonomy" id="46433"/>
    <lineage>
        <taxon>Eukaryota</taxon>
        <taxon>Sar</taxon>
        <taxon>Rhizaria</taxon>
        <taxon>Retaria</taxon>
        <taxon>Foraminifera</taxon>
        <taxon>Monothalamids</taxon>
        <taxon>Reticulomyxidae</taxon>
        <taxon>Reticulomyxa</taxon>
    </lineage>
</organism>
<reference evidence="2 3" key="1">
    <citation type="journal article" date="2013" name="Curr. Biol.">
        <title>The Genome of the Foraminiferan Reticulomyxa filosa.</title>
        <authorList>
            <person name="Glockner G."/>
            <person name="Hulsmann N."/>
            <person name="Schleicher M."/>
            <person name="Noegel A.A."/>
            <person name="Eichinger L."/>
            <person name="Gallinger C."/>
            <person name="Pawlowski J."/>
            <person name="Sierra R."/>
            <person name="Euteneuer U."/>
            <person name="Pillet L."/>
            <person name="Moustafa A."/>
            <person name="Platzer M."/>
            <person name="Groth M."/>
            <person name="Szafranski K."/>
            <person name="Schliwa M."/>
        </authorList>
    </citation>
    <scope>NUCLEOTIDE SEQUENCE [LARGE SCALE GENOMIC DNA]</scope>
</reference>
<dbReference type="GO" id="GO:0004674">
    <property type="term" value="F:protein serine/threonine kinase activity"/>
    <property type="evidence" value="ECO:0007669"/>
    <property type="project" value="UniProtKB-KW"/>
</dbReference>
<dbReference type="SUPFAM" id="SSF50969">
    <property type="entry name" value="YVTN repeat-like/Quinoprotein amine dehydrogenase"/>
    <property type="match status" value="1"/>
</dbReference>
<dbReference type="AlphaFoldDB" id="X6P9S0"/>
<evidence type="ECO:0000256" key="1">
    <source>
        <dbReference type="PROSITE-ProRule" id="PRU00221"/>
    </source>
</evidence>
<dbReference type="InterPro" id="IPR011044">
    <property type="entry name" value="Quino_amine_DH_bsu"/>
</dbReference>
<dbReference type="Gene3D" id="2.130.10.10">
    <property type="entry name" value="YVTN repeat-like/Quinoprotein amine dehydrogenase"/>
    <property type="match status" value="1"/>
</dbReference>
<comment type="caution">
    <text evidence="2">The sequence shown here is derived from an EMBL/GenBank/DDBJ whole genome shotgun (WGS) entry which is preliminary data.</text>
</comment>
<dbReference type="InterPro" id="IPR001680">
    <property type="entry name" value="WD40_rpt"/>
</dbReference>
<evidence type="ECO:0000313" key="2">
    <source>
        <dbReference type="EMBL" id="ETO34911.1"/>
    </source>
</evidence>
<keyword evidence="2" id="KW-0808">Transferase</keyword>
<keyword evidence="3" id="KW-1185">Reference proteome</keyword>
<dbReference type="PROSITE" id="PS50082">
    <property type="entry name" value="WD_REPEATS_2"/>
    <property type="match status" value="1"/>
</dbReference>
<keyword evidence="2" id="KW-0723">Serine/threonine-protein kinase</keyword>
<dbReference type="EMBL" id="ASPP01002156">
    <property type="protein sequence ID" value="ETO34911.1"/>
    <property type="molecule type" value="Genomic_DNA"/>
</dbReference>
<name>X6P9S0_RETFI</name>